<dbReference type="PANTHER" id="PTHR40940:SF2">
    <property type="entry name" value="BATD"/>
    <property type="match status" value="1"/>
</dbReference>
<organism evidence="2">
    <name type="scientific">candidate division WOR-3 bacterium</name>
    <dbReference type="NCBI Taxonomy" id="2052148"/>
    <lineage>
        <taxon>Bacteria</taxon>
        <taxon>Bacteria division WOR-3</taxon>
    </lineage>
</organism>
<comment type="caution">
    <text evidence="2">The sequence shown here is derived from an EMBL/GenBank/DDBJ whole genome shotgun (WGS) entry which is preliminary data.</text>
</comment>
<feature type="transmembrane region" description="Helical" evidence="1">
    <location>
        <begin position="464"/>
        <end position="483"/>
    </location>
</feature>
<keyword evidence="1" id="KW-0472">Membrane</keyword>
<reference evidence="2" key="1">
    <citation type="journal article" date="2020" name="mSystems">
        <title>Genome- and Community-Level Interaction Insights into Carbon Utilization and Element Cycling Functions of Hydrothermarchaeota in Hydrothermal Sediment.</title>
        <authorList>
            <person name="Zhou Z."/>
            <person name="Liu Y."/>
            <person name="Xu W."/>
            <person name="Pan J."/>
            <person name="Luo Z.H."/>
            <person name="Li M."/>
        </authorList>
    </citation>
    <scope>NUCLEOTIDE SEQUENCE [LARGE SCALE GENOMIC DNA]</scope>
    <source>
        <strain evidence="2">SpSt-258</strain>
    </source>
</reference>
<evidence type="ECO:0000313" key="2">
    <source>
        <dbReference type="EMBL" id="HDY60167.1"/>
    </source>
</evidence>
<protein>
    <submittedName>
        <fullName evidence="2">Protein BatD</fullName>
    </submittedName>
</protein>
<evidence type="ECO:0000256" key="1">
    <source>
        <dbReference type="SAM" id="Phobius"/>
    </source>
</evidence>
<keyword evidence="1" id="KW-0812">Transmembrane</keyword>
<dbReference type="InterPro" id="IPR025738">
    <property type="entry name" value="BatD"/>
</dbReference>
<proteinExistence type="predicted"/>
<gene>
    <name evidence="2" type="ORF">ENP86_11595</name>
</gene>
<dbReference type="PANTHER" id="PTHR40940">
    <property type="entry name" value="PROTEIN BATD-RELATED"/>
    <property type="match status" value="1"/>
</dbReference>
<feature type="transmembrane region" description="Helical" evidence="1">
    <location>
        <begin position="20"/>
        <end position="40"/>
    </location>
</feature>
<keyword evidence="1" id="KW-1133">Transmembrane helix</keyword>
<dbReference type="AlphaFoldDB" id="A0A7V1EJ37"/>
<sequence length="606" mass="67972">MVINFKSQIPNSKKYINHRLQSVICLLITGIFIPFILFAGEFNFTATVDRTTVGLGETFTLNVSVNGENISGVPAPKLPELPDFNVLGRSSSQSTNISFINGKMTQQTTITFIYTLSPKKIGRFTIGPCRIDYQGKTYETQPIEIEVVKTATQATPTPSPIPPRPSAYSEGGVMLIAVPNKKEVYVGEQINVEFYLYTQYNLQVNGISKMPNFSGFWYETIYDPDRLLYQKKTYDGKLYYAALIKTVALFPVTSGNLTIDPMELSVTVVKPPRDFFDIFGTAEDVRIVSKPRSINVIPLPQEKKPADFCGGVGKFTLNARVSRDTSNQGEPVNLIIKISGTGNLKLIEKPALPSIPNLKILEPEVKENIDKSTGTIKGTKEFRFPLIPQVDGEHIIPEMTISYFNPKTKTYEVLKSERLKFFATGVTRGAVVTDAGGLKIVGSDVRYIKPDKNIIKSESDKTSIIYLFLYPISILLFGIAFLYQRHQERLLKDRAYARRFMSGRVFKKRFQEASDYLKKKDEKNFYSALSKAIIGYLGDRFNLDTGALTTEQLKQALLSKGLKTELVEELFGIVNKCDAVAYSPLSNTDLSMDELFDKTRKLMESL</sequence>
<accession>A0A7V1EJ37</accession>
<dbReference type="Pfam" id="PF13584">
    <property type="entry name" value="BatD"/>
    <property type="match status" value="2"/>
</dbReference>
<dbReference type="EMBL" id="DSKY01000022">
    <property type="protein sequence ID" value="HDY60167.1"/>
    <property type="molecule type" value="Genomic_DNA"/>
</dbReference>
<name>A0A7V1EJ37_UNCW3</name>